<feature type="non-terminal residue" evidence="3">
    <location>
        <position position="210"/>
    </location>
</feature>
<feature type="domain" description="Amidohydrolase-related" evidence="2">
    <location>
        <begin position="7"/>
        <end position="205"/>
    </location>
</feature>
<dbReference type="AlphaFoldDB" id="A0A382NT31"/>
<dbReference type="EMBL" id="UINC01102293">
    <property type="protein sequence ID" value="SVC63800.1"/>
    <property type="molecule type" value="Genomic_DNA"/>
</dbReference>
<dbReference type="Gene3D" id="3.20.20.140">
    <property type="entry name" value="Metal-dependent hydrolases"/>
    <property type="match status" value="1"/>
</dbReference>
<dbReference type="InterPro" id="IPR052350">
    <property type="entry name" value="Metallo-dep_Lactonases"/>
</dbReference>
<dbReference type="Pfam" id="PF04909">
    <property type="entry name" value="Amidohydro_2"/>
    <property type="match status" value="1"/>
</dbReference>
<dbReference type="InterPro" id="IPR006680">
    <property type="entry name" value="Amidohydro-rel"/>
</dbReference>
<gene>
    <name evidence="3" type="ORF">METZ01_LOCUS316654</name>
</gene>
<evidence type="ECO:0000259" key="2">
    <source>
        <dbReference type="Pfam" id="PF04909"/>
    </source>
</evidence>
<organism evidence="3">
    <name type="scientific">marine metagenome</name>
    <dbReference type="NCBI Taxonomy" id="408172"/>
    <lineage>
        <taxon>unclassified sequences</taxon>
        <taxon>metagenomes</taxon>
        <taxon>ecological metagenomes</taxon>
    </lineage>
</organism>
<evidence type="ECO:0000256" key="1">
    <source>
        <dbReference type="ARBA" id="ARBA00038310"/>
    </source>
</evidence>
<comment type="similarity">
    <text evidence="1">Belongs to the metallo-dependent hydrolases superfamily.</text>
</comment>
<dbReference type="PANTHER" id="PTHR43569">
    <property type="entry name" value="AMIDOHYDROLASE"/>
    <property type="match status" value="1"/>
</dbReference>
<dbReference type="SUPFAM" id="SSF51556">
    <property type="entry name" value="Metallo-dependent hydrolases"/>
    <property type="match status" value="1"/>
</dbReference>
<dbReference type="GO" id="GO:0016787">
    <property type="term" value="F:hydrolase activity"/>
    <property type="evidence" value="ECO:0007669"/>
    <property type="project" value="InterPro"/>
</dbReference>
<name>A0A382NT31_9ZZZZ</name>
<protein>
    <recommendedName>
        <fullName evidence="2">Amidohydrolase-related domain-containing protein</fullName>
    </recommendedName>
</protein>
<reference evidence="3" key="1">
    <citation type="submission" date="2018-05" db="EMBL/GenBank/DDBJ databases">
        <authorList>
            <person name="Lanie J.A."/>
            <person name="Ng W.-L."/>
            <person name="Kazmierczak K.M."/>
            <person name="Andrzejewski T.M."/>
            <person name="Davidsen T.M."/>
            <person name="Wayne K.J."/>
            <person name="Tettelin H."/>
            <person name="Glass J.I."/>
            <person name="Rusch D."/>
            <person name="Podicherti R."/>
            <person name="Tsui H.-C.T."/>
            <person name="Winkler M.E."/>
        </authorList>
    </citation>
    <scope>NUCLEOTIDE SEQUENCE</scope>
</reference>
<proteinExistence type="inferred from homology"/>
<dbReference type="InterPro" id="IPR032466">
    <property type="entry name" value="Metal_Hydrolase"/>
</dbReference>
<accession>A0A382NT31</accession>
<dbReference type="PANTHER" id="PTHR43569:SF2">
    <property type="entry name" value="AMIDOHYDROLASE-RELATED DOMAIN-CONTAINING PROTEIN"/>
    <property type="match status" value="1"/>
</dbReference>
<evidence type="ECO:0000313" key="3">
    <source>
        <dbReference type="EMBL" id="SVC63800.1"/>
    </source>
</evidence>
<sequence>MPSVPVVDSHHHFWQIDRFDYSWMPDGSPLATNYGPDDLAPLVESVGINYTVIVQAVSSPDEAHWLLELAERYEFIAGVVGWVDLTDPKVGYTLDELQRSKYFKGVRHIWEGEEDPGWIVNSGAINGLQELVRRKLTFDFLAKPPNLPFIPQVMDQVPDLRAVVDHIAKPLIADHVIEPWLTDLRKVASINGIHCKISGMVTEADHQNWT</sequence>